<evidence type="ECO:0000256" key="3">
    <source>
        <dbReference type="PROSITE-ProRule" id="PRU00169"/>
    </source>
</evidence>
<name>A0ABS3CVL3_9ALTE</name>
<dbReference type="Gene3D" id="2.40.50.1020">
    <property type="entry name" value="LytTr DNA-binding domain"/>
    <property type="match status" value="1"/>
</dbReference>
<sequence length="255" mass="28195">MNKVSVIIADDELLAREGLTSLLSMLPGVCIVGVYADGKQALEGIRALRPDMVILDVEMPELRGDEVLQIIRAEGLSTSKAVLVSATDLRHRYLNCCDDYLLKPLCPQVISDLIGTVTASRGIAEGRLRCVGDEGGTLMLGESSEDTASEFVRLKTGDHWRKVPHHRINWVEEAGDYVCLHTPYESVVGRHSILGVERQLNPKTFCRINASVIINLTQLQKTSAEGAGELLVFMKSGDRFRVDNAYRRRFQLSAT</sequence>
<dbReference type="Pfam" id="PF04397">
    <property type="entry name" value="LytTR"/>
    <property type="match status" value="1"/>
</dbReference>
<dbReference type="PANTHER" id="PTHR44591:SF3">
    <property type="entry name" value="RESPONSE REGULATORY DOMAIN-CONTAINING PROTEIN"/>
    <property type="match status" value="1"/>
</dbReference>
<accession>A0ABS3CVL3</accession>
<comment type="caution">
    <text evidence="5">The sequence shown here is derived from an EMBL/GenBank/DDBJ whole genome shotgun (WGS) entry which is preliminary data.</text>
</comment>
<keyword evidence="6" id="KW-1185">Reference proteome</keyword>
<dbReference type="SMART" id="SM00850">
    <property type="entry name" value="LytTR"/>
    <property type="match status" value="1"/>
</dbReference>
<evidence type="ECO:0000313" key="6">
    <source>
        <dbReference type="Proteomes" id="UP000663992"/>
    </source>
</evidence>
<dbReference type="PROSITE" id="PS50110">
    <property type="entry name" value="RESPONSE_REGULATORY"/>
    <property type="match status" value="1"/>
</dbReference>
<dbReference type="Proteomes" id="UP000663992">
    <property type="component" value="Unassembled WGS sequence"/>
</dbReference>
<protein>
    <submittedName>
        <fullName evidence="5">Response regulator transcription factor</fullName>
    </submittedName>
</protein>
<feature type="domain" description="Response regulatory" evidence="4">
    <location>
        <begin position="5"/>
        <end position="118"/>
    </location>
</feature>
<dbReference type="InterPro" id="IPR050595">
    <property type="entry name" value="Bact_response_regulator"/>
</dbReference>
<evidence type="ECO:0000256" key="2">
    <source>
        <dbReference type="ARBA" id="ARBA00023012"/>
    </source>
</evidence>
<reference evidence="5 6" key="1">
    <citation type="submission" date="2021-03" db="EMBL/GenBank/DDBJ databases">
        <title>novel species isolated from a fishpond in China.</title>
        <authorList>
            <person name="Lu H."/>
            <person name="Cai Z."/>
        </authorList>
    </citation>
    <scope>NUCLEOTIDE SEQUENCE [LARGE SCALE GENOMIC DNA]</scope>
    <source>
        <strain evidence="5 6">Y57</strain>
    </source>
</reference>
<feature type="modified residue" description="4-aspartylphosphate" evidence="3">
    <location>
        <position position="56"/>
    </location>
</feature>
<dbReference type="SUPFAM" id="SSF52172">
    <property type="entry name" value="CheY-like"/>
    <property type="match status" value="1"/>
</dbReference>
<dbReference type="EMBL" id="JAFKCS010000008">
    <property type="protein sequence ID" value="MBN7820186.1"/>
    <property type="molecule type" value="Genomic_DNA"/>
</dbReference>
<keyword evidence="2" id="KW-0902">Two-component regulatory system</keyword>
<dbReference type="InterPro" id="IPR001789">
    <property type="entry name" value="Sig_transdc_resp-reg_receiver"/>
</dbReference>
<evidence type="ECO:0000256" key="1">
    <source>
        <dbReference type="ARBA" id="ARBA00022553"/>
    </source>
</evidence>
<proteinExistence type="predicted"/>
<dbReference type="PANTHER" id="PTHR44591">
    <property type="entry name" value="STRESS RESPONSE REGULATOR PROTEIN 1"/>
    <property type="match status" value="1"/>
</dbReference>
<dbReference type="InterPro" id="IPR007492">
    <property type="entry name" value="LytTR_DNA-bd_dom"/>
</dbReference>
<gene>
    <name evidence="5" type="ORF">J0A65_09945</name>
</gene>
<evidence type="ECO:0000313" key="5">
    <source>
        <dbReference type="EMBL" id="MBN7820186.1"/>
    </source>
</evidence>
<dbReference type="RefSeq" id="WP_206594029.1">
    <property type="nucleotide sequence ID" value="NZ_JAFKCS010000008.1"/>
</dbReference>
<organism evidence="5 6">
    <name type="scientific">Bowmanella yangjiangensis</name>
    <dbReference type="NCBI Taxonomy" id="2811230"/>
    <lineage>
        <taxon>Bacteria</taxon>
        <taxon>Pseudomonadati</taxon>
        <taxon>Pseudomonadota</taxon>
        <taxon>Gammaproteobacteria</taxon>
        <taxon>Alteromonadales</taxon>
        <taxon>Alteromonadaceae</taxon>
        <taxon>Bowmanella</taxon>
    </lineage>
</organism>
<keyword evidence="1 3" id="KW-0597">Phosphoprotein</keyword>
<dbReference type="SMART" id="SM00448">
    <property type="entry name" value="REC"/>
    <property type="match status" value="1"/>
</dbReference>
<dbReference type="Pfam" id="PF00072">
    <property type="entry name" value="Response_reg"/>
    <property type="match status" value="1"/>
</dbReference>
<dbReference type="InterPro" id="IPR011006">
    <property type="entry name" value="CheY-like_superfamily"/>
</dbReference>
<dbReference type="Gene3D" id="3.40.50.2300">
    <property type="match status" value="1"/>
</dbReference>
<evidence type="ECO:0000259" key="4">
    <source>
        <dbReference type="PROSITE" id="PS50110"/>
    </source>
</evidence>